<dbReference type="SUPFAM" id="SSF57701">
    <property type="entry name" value="Zn2/Cys6 DNA-binding domain"/>
    <property type="match status" value="1"/>
</dbReference>
<reference evidence="9 10" key="1">
    <citation type="journal article" date="2014" name="Genome Announc.">
        <title>Genome sequence of the basidiomycetous fungus Pseudozyma aphidis DSM70725, an efficient producer of biosurfactant mannosylerythritol lipids.</title>
        <authorList>
            <person name="Lorenz S."/>
            <person name="Guenther M."/>
            <person name="Grumaz C."/>
            <person name="Rupp S."/>
            <person name="Zibek S."/>
            <person name="Sohn K."/>
        </authorList>
    </citation>
    <scope>NUCLEOTIDE SEQUENCE [LARGE SCALE GENOMIC DNA]</scope>
    <source>
        <strain evidence="10">ATCC 32657 / CBS 517.83 / DSM 70725 / JCM 10318 / NBRC 10182 / NRRL Y-7954 / St-0401</strain>
    </source>
</reference>
<feature type="compositionally biased region" description="Acidic residues" evidence="7">
    <location>
        <begin position="409"/>
        <end position="447"/>
    </location>
</feature>
<feature type="region of interest" description="Disordered" evidence="7">
    <location>
        <begin position="386"/>
        <end position="510"/>
    </location>
</feature>
<keyword evidence="6" id="KW-0539">Nucleus</keyword>
<evidence type="ECO:0000256" key="5">
    <source>
        <dbReference type="ARBA" id="ARBA00023163"/>
    </source>
</evidence>
<accession>W3VSL0</accession>
<dbReference type="GO" id="GO:0008270">
    <property type="term" value="F:zinc ion binding"/>
    <property type="evidence" value="ECO:0007669"/>
    <property type="project" value="InterPro"/>
</dbReference>
<feature type="region of interest" description="Disordered" evidence="7">
    <location>
        <begin position="1065"/>
        <end position="1085"/>
    </location>
</feature>
<keyword evidence="4" id="KW-0238">DNA-binding</keyword>
<feature type="compositionally biased region" description="Low complexity" evidence="7">
    <location>
        <begin position="1276"/>
        <end position="1287"/>
    </location>
</feature>
<comment type="subcellular location">
    <subcellularLocation>
        <location evidence="1">Nucleus</location>
    </subcellularLocation>
</comment>
<evidence type="ECO:0000256" key="3">
    <source>
        <dbReference type="ARBA" id="ARBA00023015"/>
    </source>
</evidence>
<dbReference type="PANTHER" id="PTHR31845">
    <property type="entry name" value="FINGER DOMAIN PROTEIN, PUTATIVE-RELATED"/>
    <property type="match status" value="1"/>
</dbReference>
<dbReference type="PROSITE" id="PS00463">
    <property type="entry name" value="ZN2_CY6_FUNGAL_1"/>
    <property type="match status" value="1"/>
</dbReference>
<dbReference type="GO" id="GO:0000981">
    <property type="term" value="F:DNA-binding transcription factor activity, RNA polymerase II-specific"/>
    <property type="evidence" value="ECO:0007669"/>
    <property type="project" value="InterPro"/>
</dbReference>
<feature type="compositionally biased region" description="Polar residues" evidence="7">
    <location>
        <begin position="621"/>
        <end position="632"/>
    </location>
</feature>
<keyword evidence="5" id="KW-0804">Transcription</keyword>
<feature type="compositionally biased region" description="Polar residues" evidence="7">
    <location>
        <begin position="305"/>
        <end position="318"/>
    </location>
</feature>
<keyword evidence="3" id="KW-0805">Transcription regulation</keyword>
<feature type="domain" description="Zn(2)-C6 fungal-type" evidence="8">
    <location>
        <begin position="509"/>
        <end position="541"/>
    </location>
</feature>
<proteinExistence type="predicted"/>
<feature type="region of interest" description="Disordered" evidence="7">
    <location>
        <begin position="28"/>
        <end position="58"/>
    </location>
</feature>
<dbReference type="PROSITE" id="PS50048">
    <property type="entry name" value="ZN2_CY6_FUNGAL_2"/>
    <property type="match status" value="1"/>
</dbReference>
<dbReference type="Gene3D" id="4.10.240.10">
    <property type="entry name" value="Zn(2)-C6 fungal-type DNA-binding domain"/>
    <property type="match status" value="1"/>
</dbReference>
<evidence type="ECO:0000256" key="4">
    <source>
        <dbReference type="ARBA" id="ARBA00023125"/>
    </source>
</evidence>
<feature type="region of interest" description="Disordered" evidence="7">
    <location>
        <begin position="1250"/>
        <end position="1316"/>
    </location>
</feature>
<evidence type="ECO:0000256" key="7">
    <source>
        <dbReference type="SAM" id="MobiDB-lite"/>
    </source>
</evidence>
<keyword evidence="2" id="KW-0479">Metal-binding</keyword>
<dbReference type="GO" id="GO:0005634">
    <property type="term" value="C:nucleus"/>
    <property type="evidence" value="ECO:0007669"/>
    <property type="project" value="UniProtKB-SubCell"/>
</dbReference>
<dbReference type="Pfam" id="PF00172">
    <property type="entry name" value="Zn_clus"/>
    <property type="match status" value="1"/>
</dbReference>
<dbReference type="CDD" id="cd00067">
    <property type="entry name" value="GAL4"/>
    <property type="match status" value="1"/>
</dbReference>
<dbReference type="EMBL" id="AWNI01000005">
    <property type="protein sequence ID" value="ETS64505.1"/>
    <property type="molecule type" value="Genomic_DNA"/>
</dbReference>
<name>W3VSL0_MOEAP</name>
<dbReference type="OrthoDB" id="3429912at2759"/>
<sequence>MTAGARSNVTHREEGQLRLQASERIRRRAKPAKLAARPAERHEKFGRPVHRHWQAEPQNPTRRLWHSSLQWTRDSIQLDKLSIVRSLQREPAQQRVWLSSHPIPPLSPHPPLSNSAGSRAAPPLPPPPLLHRPSTVHPAIRSQSRSKRDSSHACSSISTISTGQHSHSRLAAAEVHQSIRLHSHASSSPTNPLHSHPQASAIARRTHTTSALPSSPPDHITPAATLRQPSAVTRSKPCFICIRTRSHRSSSKGRPFGASIAFLQSNQARPSQLPSSSLSLRFASADIAAGTRHRIRFALRAPRPTMNTPPKFSHSRQGSVDLPSSSSAAHLHHPSLSGHPPSGSHTPGHHSPLTTYGHALASLAYPTSSYSPYRSAQNLPVGSWASSNPSALHGSTAPSSSKRSQSRDADDDDDEEDDDDDDDDDDGDSDDSDDSDDDDDEDDDADQTNDGKSKGANNKRKRDASPKNASAKKKANAKDKQGDKSGGANGTKDGATGQKKQKPTRGARACTNCRRLKMRCVGAEKGPPCNRCRNGNHECIFEESNRGKKGGKNQKAEAMQQSLRKMEQTLATVLRSIRDPGLAAQHGGMHGTHASGSPARVSNDGTSPISTINPSAVAHRSASSTDGSTHSPANAHGTRFLEPLPHHHRQQSRPGPPGSEPPRSRPSRGSPRLHSLPDNTLNPLGLLAEASLHNTQRARKHAASRSVASSASREKDSQRSGSTGGQSPDKTIKSEGGEDTTPEGDANAANDDAQRKIPLGVASQNYFRPGPMTILPLRRIIIEREMPPELLTLGIVSSEEVLDLFSIFFRRCTQHLCLLDAEWHTPTFICSRSPFLFTCVCTVAAKFYDRRPDLHAKCMALTRKVAFDVVNRGFKSIEIVQGFLLMAMYAQPAERFEEDKTWMYSGIALRMATDLNLHRKSVATFNHSPHPDDPAVLDREREILNRERTCIQMGKPYTIREDWIIRNCRNWGSRFSRPWDLSVSAVVDLYRISSRQLDFLYSSTSSVSGLNTEIDYSLVLPVFNEQLQEWREEWRWRGLFSVPEEGEEYIENKRRKKAAAAEKEAAAAAKDGDKDKDKDTNGAAKTSTTAAAYEYEDDDEDAENLDLNTRILIHHAHSVPVRYSFAVLVLNSFGLQQAVDHPTGANLDRAQYFAKCLEAAKTIVTNCCGPSRRNMRYAPDAHILTLAYACVFLLKLIRPAFAGYVEEESILTLVQGAVDMLEEVAVNETHTPYLYSAFLRALVQARRDHTSASKSAQGSRVVSRAVSPEAMDQDAPDAASAGAANPPEGVPSSGVAEGTIPAALDPSHADFTGSAEGNVNWPSQIFGATSGMDDFWGSLLPPGFSQTSMHDLFGAASADGPGANGHAHLAAEAEVVEPSQHATKFGMGGGGAFDFGGGAIGNGNGGVPLNSAAASAALANSMSMTPVASGHFSGANTPHGLGSRSRRTSASHFNLGGLSNVNFDFSS</sequence>
<feature type="region of interest" description="Disordered" evidence="7">
    <location>
        <begin position="694"/>
        <end position="755"/>
    </location>
</feature>
<feature type="compositionally biased region" description="Basic and acidic residues" evidence="7">
    <location>
        <begin position="1065"/>
        <end position="1080"/>
    </location>
</feature>
<dbReference type="CDD" id="cd12148">
    <property type="entry name" value="fungal_TF_MHR"/>
    <property type="match status" value="1"/>
</dbReference>
<feature type="compositionally biased region" description="Low complexity" evidence="7">
    <location>
        <begin position="322"/>
        <end position="353"/>
    </location>
</feature>
<dbReference type="GO" id="GO:0000976">
    <property type="term" value="F:transcription cis-regulatory region binding"/>
    <property type="evidence" value="ECO:0007669"/>
    <property type="project" value="TreeGrafter"/>
</dbReference>
<protein>
    <recommendedName>
        <fullName evidence="8">Zn(2)-C6 fungal-type domain-containing protein</fullName>
    </recommendedName>
</protein>
<comment type="caution">
    <text evidence="9">The sequence shown here is derived from an EMBL/GenBank/DDBJ whole genome shotgun (WGS) entry which is preliminary data.</text>
</comment>
<feature type="region of interest" description="Disordered" evidence="7">
    <location>
        <begin position="99"/>
        <end position="229"/>
    </location>
</feature>
<feature type="compositionally biased region" description="Pro residues" evidence="7">
    <location>
        <begin position="102"/>
        <end position="111"/>
    </location>
</feature>
<organism evidence="9 10">
    <name type="scientific">Moesziomyces aphidis</name>
    <name type="common">Pseudozyma aphidis</name>
    <dbReference type="NCBI Taxonomy" id="84754"/>
    <lineage>
        <taxon>Eukaryota</taxon>
        <taxon>Fungi</taxon>
        <taxon>Dikarya</taxon>
        <taxon>Basidiomycota</taxon>
        <taxon>Ustilaginomycotina</taxon>
        <taxon>Ustilaginomycetes</taxon>
        <taxon>Ustilaginales</taxon>
        <taxon>Ustilaginaceae</taxon>
        <taxon>Moesziomyces</taxon>
    </lineage>
</organism>
<keyword evidence="10" id="KW-1185">Reference proteome</keyword>
<feature type="region of interest" description="Disordered" evidence="7">
    <location>
        <begin position="299"/>
        <end position="355"/>
    </location>
</feature>
<dbReference type="Proteomes" id="UP000019462">
    <property type="component" value="Unassembled WGS sequence"/>
</dbReference>
<feature type="compositionally biased region" description="Polar residues" evidence="7">
    <location>
        <begin position="184"/>
        <end position="193"/>
    </location>
</feature>
<feature type="compositionally biased region" description="Polar residues" evidence="7">
    <location>
        <begin position="603"/>
        <end position="614"/>
    </location>
</feature>
<dbReference type="SMART" id="SM00066">
    <property type="entry name" value="GAL4"/>
    <property type="match status" value="1"/>
</dbReference>
<dbReference type="GO" id="GO:0006351">
    <property type="term" value="P:DNA-templated transcription"/>
    <property type="evidence" value="ECO:0007669"/>
    <property type="project" value="InterPro"/>
</dbReference>
<evidence type="ECO:0000313" key="10">
    <source>
        <dbReference type="Proteomes" id="UP000019462"/>
    </source>
</evidence>
<evidence type="ECO:0000256" key="6">
    <source>
        <dbReference type="ARBA" id="ARBA00023242"/>
    </source>
</evidence>
<gene>
    <name evidence="9" type="ORF">PaG_00967</name>
</gene>
<feature type="compositionally biased region" description="Polar residues" evidence="7">
    <location>
        <begin position="719"/>
        <end position="729"/>
    </location>
</feature>
<evidence type="ECO:0000256" key="1">
    <source>
        <dbReference type="ARBA" id="ARBA00004123"/>
    </source>
</evidence>
<dbReference type="PANTHER" id="PTHR31845:SF19">
    <property type="entry name" value="TRANSCRIPTION FACTOR DOMAIN-CONTAINING PROTEIN"/>
    <property type="match status" value="1"/>
</dbReference>
<dbReference type="InterPro" id="IPR007219">
    <property type="entry name" value="XnlR_reg_dom"/>
</dbReference>
<dbReference type="InterPro" id="IPR051089">
    <property type="entry name" value="prtT"/>
</dbReference>
<evidence type="ECO:0000259" key="8">
    <source>
        <dbReference type="PROSITE" id="PS50048"/>
    </source>
</evidence>
<dbReference type="InterPro" id="IPR036864">
    <property type="entry name" value="Zn2-C6_fun-type_DNA-bd_sf"/>
</dbReference>
<dbReference type="InterPro" id="IPR001138">
    <property type="entry name" value="Zn2Cys6_DnaBD"/>
</dbReference>
<dbReference type="Pfam" id="PF04082">
    <property type="entry name" value="Fungal_trans"/>
    <property type="match status" value="1"/>
</dbReference>
<feature type="region of interest" description="Disordered" evidence="7">
    <location>
        <begin position="582"/>
        <end position="682"/>
    </location>
</feature>
<dbReference type="HOGENOM" id="CLU_004538_3_0_1"/>
<evidence type="ECO:0000256" key="2">
    <source>
        <dbReference type="ARBA" id="ARBA00022723"/>
    </source>
</evidence>
<evidence type="ECO:0000313" key="9">
    <source>
        <dbReference type="EMBL" id="ETS64505.1"/>
    </source>
</evidence>